<sequence>MRRTELDQFSKTFFMGNTSATYLVEGAYQFDGN</sequence>
<dbReference type="AlphaFoldDB" id="R2T6S3"/>
<dbReference type="HOGENOM" id="CLU_3381769_0_0_9"/>
<evidence type="ECO:0000313" key="4">
    <source>
        <dbReference type="Proteomes" id="UP000014157"/>
    </source>
</evidence>
<accession>R2T6S3</accession>
<protein>
    <submittedName>
        <fullName evidence="1">Uncharacterized protein</fullName>
    </submittedName>
</protein>
<comment type="caution">
    <text evidence="1">The sequence shown here is derived from an EMBL/GenBank/DDBJ whole genome shotgun (WGS) entry which is preliminary data.</text>
</comment>
<evidence type="ECO:0000313" key="2">
    <source>
        <dbReference type="EMBL" id="EOT74015.1"/>
    </source>
</evidence>
<dbReference type="PATRIC" id="fig|1158609.3.peg.817"/>
<keyword evidence="4" id="KW-1185">Reference proteome</keyword>
<proteinExistence type="predicted"/>
<dbReference type="EMBL" id="ASWB01000001">
    <property type="protein sequence ID" value="EOT74015.1"/>
    <property type="molecule type" value="Genomic_DNA"/>
</dbReference>
<name>R2T6S3_9ENTE</name>
<dbReference type="Proteomes" id="UP000014157">
    <property type="component" value="Unassembled WGS sequence"/>
</dbReference>
<evidence type="ECO:0000313" key="1">
    <source>
        <dbReference type="EMBL" id="EOI03108.1"/>
    </source>
</evidence>
<gene>
    <name evidence="2" type="ORF">I586_01011</name>
    <name evidence="1" type="ORF">UAY_00855</name>
</gene>
<organism evidence="1 3">
    <name type="scientific">Enterococcus moraviensis ATCC BAA-383</name>
    <dbReference type="NCBI Taxonomy" id="1158609"/>
    <lineage>
        <taxon>Bacteria</taxon>
        <taxon>Bacillati</taxon>
        <taxon>Bacillota</taxon>
        <taxon>Bacilli</taxon>
        <taxon>Lactobacillales</taxon>
        <taxon>Enterococcaceae</taxon>
        <taxon>Enterococcus</taxon>
    </lineage>
</organism>
<dbReference type="Proteomes" id="UP000013781">
    <property type="component" value="Unassembled WGS sequence"/>
</dbReference>
<evidence type="ECO:0000313" key="3">
    <source>
        <dbReference type="Proteomes" id="UP000013781"/>
    </source>
</evidence>
<reference evidence="1 3" key="1">
    <citation type="submission" date="2013-02" db="EMBL/GenBank/DDBJ databases">
        <title>The Genome Sequence of Enterococcus moraviensis BAA-383.</title>
        <authorList>
            <consortium name="The Broad Institute Genome Sequencing Platform"/>
            <consortium name="The Broad Institute Genome Sequencing Center for Infectious Disease"/>
            <person name="Earl A.M."/>
            <person name="Gilmore M.S."/>
            <person name="Lebreton F."/>
            <person name="Walker B."/>
            <person name="Young S.K."/>
            <person name="Zeng Q."/>
            <person name="Gargeya S."/>
            <person name="Fitzgerald M."/>
            <person name="Haas B."/>
            <person name="Abouelleil A."/>
            <person name="Alvarado L."/>
            <person name="Arachchi H.M."/>
            <person name="Berlin A.M."/>
            <person name="Chapman S.B."/>
            <person name="Dewar J."/>
            <person name="Goldberg J."/>
            <person name="Griggs A."/>
            <person name="Gujja S."/>
            <person name="Hansen M."/>
            <person name="Howarth C."/>
            <person name="Imamovic A."/>
            <person name="Larimer J."/>
            <person name="McCowan C."/>
            <person name="Murphy C."/>
            <person name="Neiman D."/>
            <person name="Pearson M."/>
            <person name="Priest M."/>
            <person name="Roberts A."/>
            <person name="Saif S."/>
            <person name="Shea T."/>
            <person name="Sisk P."/>
            <person name="Sykes S."/>
            <person name="Wortman J."/>
            <person name="Nusbaum C."/>
            <person name="Birren B."/>
        </authorList>
    </citation>
    <scope>NUCLEOTIDE SEQUENCE [LARGE SCALE GENOMIC DNA]</scope>
    <source>
        <strain evidence="1 3">ATCC BAA-383</strain>
    </source>
</reference>
<dbReference type="EMBL" id="AJAS01000008">
    <property type="protein sequence ID" value="EOI03108.1"/>
    <property type="molecule type" value="Genomic_DNA"/>
</dbReference>
<reference evidence="2 4" key="2">
    <citation type="submission" date="2013-03" db="EMBL/GenBank/DDBJ databases">
        <title>The Genome Sequence of Enterococcus moraviensis BAA-383 (PacBio/Illumina hybrid assembly).</title>
        <authorList>
            <consortium name="The Broad Institute Genomics Platform"/>
            <consortium name="The Broad Institute Genome Sequencing Center for Infectious Disease"/>
            <person name="Earl A."/>
            <person name="Russ C."/>
            <person name="Gilmore M."/>
            <person name="Surin D."/>
            <person name="Walker B."/>
            <person name="Young S."/>
            <person name="Zeng Q."/>
            <person name="Gargeya S."/>
            <person name="Fitzgerald M."/>
            <person name="Haas B."/>
            <person name="Abouelleil A."/>
            <person name="Allen A.W."/>
            <person name="Alvarado L."/>
            <person name="Arachchi H.M."/>
            <person name="Berlin A.M."/>
            <person name="Chapman S.B."/>
            <person name="Gainer-Dewar J."/>
            <person name="Goldberg J."/>
            <person name="Griggs A."/>
            <person name="Gujja S."/>
            <person name="Hansen M."/>
            <person name="Howarth C."/>
            <person name="Imamovic A."/>
            <person name="Ireland A."/>
            <person name="Larimer J."/>
            <person name="McCowan C."/>
            <person name="Murphy C."/>
            <person name="Pearson M."/>
            <person name="Poon T.W."/>
            <person name="Priest M."/>
            <person name="Roberts A."/>
            <person name="Saif S."/>
            <person name="Shea T."/>
            <person name="Sisk P."/>
            <person name="Sykes S."/>
            <person name="Wortman J."/>
            <person name="Nusbaum C."/>
            <person name="Birren B."/>
        </authorList>
    </citation>
    <scope>NUCLEOTIDE SEQUENCE [LARGE SCALE GENOMIC DNA]</scope>
    <source>
        <strain evidence="2 4">ATCC BAA-383</strain>
    </source>
</reference>